<feature type="transmembrane region" description="Helical" evidence="1">
    <location>
        <begin position="52"/>
        <end position="78"/>
    </location>
</feature>
<reference evidence="2 3" key="1">
    <citation type="submission" date="2016-11" db="EMBL/GenBank/DDBJ databases">
        <authorList>
            <person name="Jaros S."/>
            <person name="Januszkiewicz K."/>
            <person name="Wedrychowicz H."/>
        </authorList>
    </citation>
    <scope>NUCLEOTIDE SEQUENCE [LARGE SCALE GENOMIC DNA]</scope>
    <source>
        <strain evidence="2 3">DSM 12906</strain>
    </source>
</reference>
<comment type="similarity">
    <text evidence="1">Belongs to the vitamin uptake transporter (VUT/ECF) (TC 2.A.88) family. Q precursor transporter subfamily.</text>
</comment>
<evidence type="ECO:0000313" key="2">
    <source>
        <dbReference type="EMBL" id="SHI66134.1"/>
    </source>
</evidence>
<comment type="subcellular location">
    <subcellularLocation>
        <location evidence="1">Cell membrane</location>
        <topology evidence="1">Multi-pass membrane protein</topology>
    </subcellularLocation>
</comment>
<dbReference type="Proteomes" id="UP000184512">
    <property type="component" value="Unassembled WGS sequence"/>
</dbReference>
<dbReference type="HAMAP" id="MF_02088">
    <property type="entry name" value="Q_prec_transport"/>
    <property type="match status" value="1"/>
</dbReference>
<evidence type="ECO:0000256" key="1">
    <source>
        <dbReference type="HAMAP-Rule" id="MF_02088"/>
    </source>
</evidence>
<feature type="transmembrane region" description="Helical" evidence="1">
    <location>
        <begin position="90"/>
        <end position="110"/>
    </location>
</feature>
<protein>
    <recommendedName>
        <fullName evidence="1">Probable queuosine precursor transporter</fullName>
        <shortName evidence="1">Q precursor transporter</shortName>
    </recommendedName>
</protein>
<feature type="transmembrane region" description="Helical" evidence="1">
    <location>
        <begin position="122"/>
        <end position="143"/>
    </location>
</feature>
<dbReference type="AlphaFoldDB" id="A0A1M6CZ91"/>
<dbReference type="EMBL" id="FQZG01000011">
    <property type="protein sequence ID" value="SHI66134.1"/>
    <property type="molecule type" value="Genomic_DNA"/>
</dbReference>
<name>A0A1M6CZ91_9ACTN</name>
<dbReference type="RefSeq" id="WP_073186253.1">
    <property type="nucleotide sequence ID" value="NZ_FQZG01000011.1"/>
</dbReference>
<dbReference type="PANTHER" id="PTHR34300:SF2">
    <property type="entry name" value="QUEUOSINE PRECURSOR TRANSPORTER-RELATED"/>
    <property type="match status" value="1"/>
</dbReference>
<keyword evidence="1" id="KW-1003">Cell membrane</keyword>
<keyword evidence="1" id="KW-1133">Transmembrane helix</keyword>
<proteinExistence type="inferred from homology"/>
<accession>A0A1M6CZ91</accession>
<dbReference type="Pfam" id="PF02592">
    <property type="entry name" value="Vut_1"/>
    <property type="match status" value="1"/>
</dbReference>
<sequence>MQTELEAPPQPRFATRPPGVYDVVLALFCCLLLISNVAAVKLIQFGPDVEVWGFPVLPVITDGGALLFPLTYVLGDVLAEVYGWRGARRAITIGFATSVVASLTFLAVGAMPPAADWGNQDAYVAILGFVPRIVVASLIGYAVGQLLNAWVLVRLKARTKEGSLWARLLGSTLVGEAADTTLFCIIAFAGIITGGTLINYIIVGYVYKVAIEALFLPVTYKVIRHVKLREPSYAE</sequence>
<dbReference type="STRING" id="1123357.SAMN02745244_00787"/>
<keyword evidence="1" id="KW-0812">Transmembrane</keyword>
<dbReference type="GO" id="GO:0022857">
    <property type="term" value="F:transmembrane transporter activity"/>
    <property type="evidence" value="ECO:0007669"/>
    <property type="project" value="UniProtKB-UniRule"/>
</dbReference>
<organism evidence="2 3">
    <name type="scientific">Tessaracoccus bendigoensis DSM 12906</name>
    <dbReference type="NCBI Taxonomy" id="1123357"/>
    <lineage>
        <taxon>Bacteria</taxon>
        <taxon>Bacillati</taxon>
        <taxon>Actinomycetota</taxon>
        <taxon>Actinomycetes</taxon>
        <taxon>Propionibacteriales</taxon>
        <taxon>Propionibacteriaceae</taxon>
        <taxon>Tessaracoccus</taxon>
    </lineage>
</organism>
<gene>
    <name evidence="2" type="ORF">SAMN02745244_00787</name>
</gene>
<dbReference type="GO" id="GO:0005886">
    <property type="term" value="C:plasma membrane"/>
    <property type="evidence" value="ECO:0007669"/>
    <property type="project" value="UniProtKB-SubCell"/>
</dbReference>
<dbReference type="NCBIfam" id="TIGR00697">
    <property type="entry name" value="queuosine precursor transporter"/>
    <property type="match status" value="1"/>
</dbReference>
<keyword evidence="1" id="KW-0472">Membrane</keyword>
<keyword evidence="1" id="KW-0813">Transport</keyword>
<comment type="function">
    <text evidence="1">Involved in the import of queuosine (Q) precursors, required for Q precursor salvage.</text>
</comment>
<keyword evidence="3" id="KW-1185">Reference proteome</keyword>
<evidence type="ECO:0000313" key="3">
    <source>
        <dbReference type="Proteomes" id="UP000184512"/>
    </source>
</evidence>
<feature type="transmembrane region" description="Helical" evidence="1">
    <location>
        <begin position="20"/>
        <end position="40"/>
    </location>
</feature>
<dbReference type="InterPro" id="IPR003744">
    <property type="entry name" value="YhhQ"/>
</dbReference>
<dbReference type="PANTHER" id="PTHR34300">
    <property type="entry name" value="QUEUOSINE PRECURSOR TRANSPORTER-RELATED"/>
    <property type="match status" value="1"/>
</dbReference>
<dbReference type="OrthoDB" id="9805479at2"/>